<dbReference type="PROSITE" id="PS51123">
    <property type="entry name" value="OMPA_2"/>
    <property type="match status" value="1"/>
</dbReference>
<gene>
    <name evidence="11" type="ORF">A1355_12015</name>
</gene>
<evidence type="ECO:0000256" key="2">
    <source>
        <dbReference type="ARBA" id="ARBA00008914"/>
    </source>
</evidence>
<dbReference type="EMBL" id="LUUK01000197">
    <property type="protein sequence ID" value="OAI14679.1"/>
    <property type="molecule type" value="Genomic_DNA"/>
</dbReference>
<dbReference type="AlphaFoldDB" id="A0A177NBV1"/>
<name>A0A177NBV1_9GAMM</name>
<proteinExistence type="inferred from homology"/>
<accession>A0A177NBV1</accession>
<evidence type="ECO:0000256" key="5">
    <source>
        <dbReference type="ARBA" id="ARBA00022989"/>
    </source>
</evidence>
<dbReference type="OrthoDB" id="9809186at2"/>
<dbReference type="InterPro" id="IPR036737">
    <property type="entry name" value="OmpA-like_sf"/>
</dbReference>
<keyword evidence="4 9" id="KW-0812">Transmembrane</keyword>
<dbReference type="Pfam" id="PF00691">
    <property type="entry name" value="OmpA"/>
    <property type="match status" value="1"/>
</dbReference>
<feature type="transmembrane region" description="Helical" evidence="9">
    <location>
        <begin position="26"/>
        <end position="45"/>
    </location>
</feature>
<dbReference type="PANTHER" id="PTHR30329:SF21">
    <property type="entry name" value="LIPOPROTEIN YIAD-RELATED"/>
    <property type="match status" value="1"/>
</dbReference>
<dbReference type="RefSeq" id="WP_064030895.1">
    <property type="nucleotide sequence ID" value="NZ_LUUK01000197.1"/>
</dbReference>
<evidence type="ECO:0000313" key="11">
    <source>
        <dbReference type="EMBL" id="OAI14679.1"/>
    </source>
</evidence>
<dbReference type="InterPro" id="IPR025713">
    <property type="entry name" value="MotB-like_N_dom"/>
</dbReference>
<sequence length="311" mass="33880">MAEQPIIIKKVKKGGHGGHHGGAWKIAYADFVTAMMAFFLLMWLLGSTDEATKKGISEYFQNPFGVAMSGSGVGDRANIIKAGGSDLASKDVGQVHMGEDKPPPPAPPSPEDIEKLAEEQEKQKLEKLQEKIESMLDANAKLAEYKDQIKLETTPEGLKIQIIDAQNRPMFKLASSGIETYAQAILRELAPVINELPNKVTINGHTDALPFPSNRSGYSNWELSSDRANVARRELTQGGLGEEKVLRVVGLASSISYNVQDPTDPMNRRISIIVMNKKTENQVLHDGAEDLPALQNVSPAIQQNTKIGPTS</sequence>
<evidence type="ECO:0000256" key="6">
    <source>
        <dbReference type="ARBA" id="ARBA00023136"/>
    </source>
</evidence>
<keyword evidence="12" id="KW-1185">Reference proteome</keyword>
<feature type="coiled-coil region" evidence="8">
    <location>
        <begin position="113"/>
        <end position="148"/>
    </location>
</feature>
<dbReference type="SUPFAM" id="SSF103088">
    <property type="entry name" value="OmpA-like"/>
    <property type="match status" value="1"/>
</dbReference>
<evidence type="ECO:0000256" key="3">
    <source>
        <dbReference type="ARBA" id="ARBA00022475"/>
    </source>
</evidence>
<dbReference type="NCBIfam" id="NF006548">
    <property type="entry name" value="PRK09041.1"/>
    <property type="match status" value="1"/>
</dbReference>
<keyword evidence="11" id="KW-0282">Flagellum</keyword>
<comment type="similarity">
    <text evidence="2">Belongs to the MotB family.</text>
</comment>
<dbReference type="GO" id="GO:0005886">
    <property type="term" value="C:plasma membrane"/>
    <property type="evidence" value="ECO:0007669"/>
    <property type="project" value="UniProtKB-SubCell"/>
</dbReference>
<dbReference type="PANTHER" id="PTHR30329">
    <property type="entry name" value="STATOR ELEMENT OF FLAGELLAR MOTOR COMPLEX"/>
    <property type="match status" value="1"/>
</dbReference>
<reference evidence="12" key="1">
    <citation type="submission" date="2016-03" db="EMBL/GenBank/DDBJ databases">
        <authorList>
            <person name="Heylen K."/>
            <person name="De Vos P."/>
            <person name="Vekeman B."/>
        </authorList>
    </citation>
    <scope>NUCLEOTIDE SEQUENCE [LARGE SCALE GENOMIC DNA]</scope>
    <source>
        <strain evidence="12">R-45383</strain>
    </source>
</reference>
<protein>
    <submittedName>
        <fullName evidence="11">Flagellar motor protein MotB</fullName>
    </submittedName>
</protein>
<evidence type="ECO:0000256" key="4">
    <source>
        <dbReference type="ARBA" id="ARBA00022692"/>
    </source>
</evidence>
<dbReference type="InterPro" id="IPR006665">
    <property type="entry name" value="OmpA-like"/>
</dbReference>
<keyword evidence="11" id="KW-0966">Cell projection</keyword>
<keyword evidence="5 9" id="KW-1133">Transmembrane helix</keyword>
<dbReference type="InterPro" id="IPR050330">
    <property type="entry name" value="Bact_OuterMem_StrucFunc"/>
</dbReference>
<dbReference type="Gene3D" id="3.30.1330.60">
    <property type="entry name" value="OmpA-like domain"/>
    <property type="match status" value="1"/>
</dbReference>
<evidence type="ECO:0000256" key="7">
    <source>
        <dbReference type="PROSITE-ProRule" id="PRU00473"/>
    </source>
</evidence>
<organism evidence="11 12">
    <name type="scientific">Methylomonas koyamae</name>
    <dbReference type="NCBI Taxonomy" id="702114"/>
    <lineage>
        <taxon>Bacteria</taxon>
        <taxon>Pseudomonadati</taxon>
        <taxon>Pseudomonadota</taxon>
        <taxon>Gammaproteobacteria</taxon>
        <taxon>Methylococcales</taxon>
        <taxon>Methylococcaceae</taxon>
        <taxon>Methylomonas</taxon>
    </lineage>
</organism>
<keyword evidence="11" id="KW-0969">Cilium</keyword>
<evidence type="ECO:0000256" key="8">
    <source>
        <dbReference type="SAM" id="Coils"/>
    </source>
</evidence>
<dbReference type="Proteomes" id="UP000077628">
    <property type="component" value="Unassembled WGS sequence"/>
</dbReference>
<evidence type="ECO:0000256" key="9">
    <source>
        <dbReference type="SAM" id="Phobius"/>
    </source>
</evidence>
<feature type="domain" description="OmpA-like" evidence="10">
    <location>
        <begin position="158"/>
        <end position="278"/>
    </location>
</feature>
<keyword evidence="6 7" id="KW-0472">Membrane</keyword>
<dbReference type="STRING" id="702114.A1355_12015"/>
<comment type="subcellular location">
    <subcellularLocation>
        <location evidence="1">Cell membrane</location>
        <topology evidence="1">Single-pass membrane protein</topology>
    </subcellularLocation>
</comment>
<dbReference type="Pfam" id="PF13677">
    <property type="entry name" value="MotB_plug"/>
    <property type="match status" value="1"/>
</dbReference>
<keyword evidence="8" id="KW-0175">Coiled coil</keyword>
<keyword evidence="3" id="KW-1003">Cell membrane</keyword>
<comment type="caution">
    <text evidence="11">The sequence shown here is derived from an EMBL/GenBank/DDBJ whole genome shotgun (WGS) entry which is preliminary data.</text>
</comment>
<evidence type="ECO:0000313" key="12">
    <source>
        <dbReference type="Proteomes" id="UP000077628"/>
    </source>
</evidence>
<dbReference type="CDD" id="cd07185">
    <property type="entry name" value="OmpA_C-like"/>
    <property type="match status" value="1"/>
</dbReference>
<evidence type="ECO:0000259" key="10">
    <source>
        <dbReference type="PROSITE" id="PS51123"/>
    </source>
</evidence>
<evidence type="ECO:0000256" key="1">
    <source>
        <dbReference type="ARBA" id="ARBA00004162"/>
    </source>
</evidence>